<proteinExistence type="evidence at transcript level"/>
<dbReference type="AlphaFoldDB" id="A0A8E3Q0R3"/>
<accession>A0A8E3Q0R3</accession>
<protein>
    <submittedName>
        <fullName evidence="1">PsbP</fullName>
    </submittedName>
</protein>
<sequence length="117" mass="12628">MAQPHPSKSVSLISLEESFKMATASLTPIFSSPLKTSRTTTLTTTTTSLDQHRNQVVLRRQILKGLVLSPLILIKAPPSSEAREIEVGSYLPPSPTDPSFVLFKASPKDTPALRAGT</sequence>
<reference evidence="1" key="1">
    <citation type="submission" date="2019-06" db="EMBL/GenBank/DDBJ databases">
        <authorList>
            <person name="Liu Y."/>
            <person name="Liu Q."/>
            <person name="Xiao T."/>
        </authorList>
    </citation>
    <scope>NUCLEOTIDE SEQUENCE</scope>
</reference>
<organism evidence="1">
    <name type="scientific">Populus ussuriensis</name>
    <dbReference type="NCBI Taxonomy" id="696360"/>
    <lineage>
        <taxon>Eukaryota</taxon>
        <taxon>Viridiplantae</taxon>
        <taxon>Streptophyta</taxon>
        <taxon>Embryophyta</taxon>
        <taxon>Tracheophyta</taxon>
        <taxon>Spermatophyta</taxon>
        <taxon>Magnoliopsida</taxon>
        <taxon>eudicotyledons</taxon>
        <taxon>Gunneridae</taxon>
        <taxon>Pentapetalae</taxon>
        <taxon>rosids</taxon>
        <taxon>fabids</taxon>
        <taxon>Malpighiales</taxon>
        <taxon>Salicaceae</taxon>
        <taxon>Saliceae</taxon>
        <taxon>Populus</taxon>
    </lineage>
</organism>
<evidence type="ECO:0000313" key="1">
    <source>
        <dbReference type="EMBL" id="QEQ92743.1"/>
    </source>
</evidence>
<dbReference type="EMBL" id="MN073913">
    <property type="protein sequence ID" value="QEQ92743.1"/>
    <property type="molecule type" value="mRNA"/>
</dbReference>
<name>A0A8E3Q0R3_9ROSI</name>